<evidence type="ECO:0000313" key="3">
    <source>
        <dbReference type="EMBL" id="NMG76663.1"/>
    </source>
</evidence>
<proteinExistence type="predicted"/>
<dbReference type="EMBL" id="WTVQ01000037">
    <property type="protein sequence ID" value="NMG76663.1"/>
    <property type="molecule type" value="Genomic_DNA"/>
</dbReference>
<dbReference type="Proteomes" id="UP000648984">
    <property type="component" value="Unassembled WGS sequence"/>
</dbReference>
<evidence type="ECO:0000259" key="2">
    <source>
        <dbReference type="Pfam" id="PF00534"/>
    </source>
</evidence>
<dbReference type="PANTHER" id="PTHR46401:SF2">
    <property type="entry name" value="GLYCOSYLTRANSFERASE WBBK-RELATED"/>
    <property type="match status" value="1"/>
</dbReference>
<dbReference type="SUPFAM" id="SSF53756">
    <property type="entry name" value="UDP-Glycosyltransferase/glycogen phosphorylase"/>
    <property type="match status" value="1"/>
</dbReference>
<gene>
    <name evidence="3" type="ORF">GPA25_18030</name>
</gene>
<sequence>MTAPCVAHVCADYPDIFRPRNTPVIERLVGGLAPHARNVVISISRVSNPYDQAVAREGDVWAIRYFAPPFGVLHTFFLDRLAKQIADLFRREGVRPRLLLGHKFTVESYICWKLSGMMDVPYIAGFMGNTDCKIFRAKVFSRKSFRRVAANARALVFATPWSLEYFKPRLLQPADVLPERCHLIPYISGETICPTRSDPPNTQRFITICRLDVWRLKNIGRLIKAIRVLRSEGGDWWLDIVGSGSERSLRQLKNLIHENNAESHIRLLGEKTRAEIDLLLPEYTAMVMPSFPESFGLVYVEALAKGVPIMTAMGAGFDGFFEGRFPGVVVAHDSLAAIVQGLRKLSDDSEKFREQINELVIDFRKFDRESIVSRYAELIYSAI</sequence>
<evidence type="ECO:0000256" key="1">
    <source>
        <dbReference type="ARBA" id="ARBA00022679"/>
    </source>
</evidence>
<keyword evidence="1" id="KW-0808">Transferase</keyword>
<comment type="caution">
    <text evidence="3">The sequence shown here is derived from an EMBL/GenBank/DDBJ whole genome shotgun (WGS) entry which is preliminary data.</text>
</comment>
<organism evidence="3 4">
    <name type="scientific">Aromatoleum diolicum</name>
    <dbReference type="NCBI Taxonomy" id="75796"/>
    <lineage>
        <taxon>Bacteria</taxon>
        <taxon>Pseudomonadati</taxon>
        <taxon>Pseudomonadota</taxon>
        <taxon>Betaproteobacteria</taxon>
        <taxon>Rhodocyclales</taxon>
        <taxon>Rhodocyclaceae</taxon>
        <taxon>Aromatoleum</taxon>
    </lineage>
</organism>
<reference evidence="3 4" key="1">
    <citation type="submission" date="2019-12" db="EMBL/GenBank/DDBJ databases">
        <title>Comparative genomics gives insights into the taxonomy of the Azoarcus-Aromatoleum group and reveals separate origins of nif in the plant-associated Azoarcus and non-plant-associated Aromatoleum sub-groups.</title>
        <authorList>
            <person name="Lafos M."/>
            <person name="Maluk M."/>
            <person name="Batista M."/>
            <person name="Junghare M."/>
            <person name="Carmona M."/>
            <person name="Faoro H."/>
            <person name="Cruz L.M."/>
            <person name="Battistoni F."/>
            <person name="De Souza E."/>
            <person name="Pedrosa F."/>
            <person name="Chen W.-M."/>
            <person name="Poole P.S."/>
            <person name="Dixon R.A."/>
            <person name="James E.K."/>
        </authorList>
    </citation>
    <scope>NUCLEOTIDE SEQUENCE [LARGE SCALE GENOMIC DNA]</scope>
    <source>
        <strain evidence="3 4">22Lin</strain>
    </source>
</reference>
<accession>A0ABX1QFE2</accession>
<dbReference type="RefSeq" id="WP_169261804.1">
    <property type="nucleotide sequence ID" value="NZ_WTVQ01000037.1"/>
</dbReference>
<keyword evidence="4" id="KW-1185">Reference proteome</keyword>
<dbReference type="Gene3D" id="3.40.50.2000">
    <property type="entry name" value="Glycogen Phosphorylase B"/>
    <property type="match status" value="2"/>
</dbReference>
<protein>
    <submittedName>
        <fullName evidence="3">Glycosyltransferase</fullName>
    </submittedName>
</protein>
<dbReference type="Pfam" id="PF00534">
    <property type="entry name" value="Glycos_transf_1"/>
    <property type="match status" value="1"/>
</dbReference>
<dbReference type="CDD" id="cd03801">
    <property type="entry name" value="GT4_PimA-like"/>
    <property type="match status" value="1"/>
</dbReference>
<dbReference type="PANTHER" id="PTHR46401">
    <property type="entry name" value="GLYCOSYLTRANSFERASE WBBK-RELATED"/>
    <property type="match status" value="1"/>
</dbReference>
<dbReference type="InterPro" id="IPR001296">
    <property type="entry name" value="Glyco_trans_1"/>
</dbReference>
<evidence type="ECO:0000313" key="4">
    <source>
        <dbReference type="Proteomes" id="UP000648984"/>
    </source>
</evidence>
<feature type="domain" description="Glycosyl transferase family 1" evidence="2">
    <location>
        <begin position="216"/>
        <end position="357"/>
    </location>
</feature>
<name>A0ABX1QFE2_9RHOO</name>